<dbReference type="AlphaFoldDB" id="L0ABG4"/>
<evidence type="ECO:0000313" key="7">
    <source>
        <dbReference type="EMBL" id="AFZ71238.1"/>
    </source>
</evidence>
<dbReference type="GeneID" id="14212802"/>
<gene>
    <name evidence="7" type="ordered locus">Calag_1540</name>
</gene>
<keyword evidence="1 7" id="KW-0489">Methyltransferase</keyword>
<dbReference type="PROSITE" id="PS51620">
    <property type="entry name" value="SAM_TRM61"/>
    <property type="match status" value="1"/>
</dbReference>
<dbReference type="FunCoup" id="L0ABG4">
    <property type="interactions" value="100"/>
</dbReference>
<proteinExistence type="predicted"/>
<dbReference type="GO" id="GO:0030488">
    <property type="term" value="P:tRNA methylation"/>
    <property type="evidence" value="ECO:0007669"/>
    <property type="project" value="InterPro"/>
</dbReference>
<dbReference type="eggNOG" id="arCOG00978">
    <property type="taxonomic scope" value="Archaea"/>
</dbReference>
<dbReference type="RefSeq" id="WP_015233135.1">
    <property type="nucleotide sequence ID" value="NC_019791.1"/>
</dbReference>
<evidence type="ECO:0000256" key="4">
    <source>
        <dbReference type="ARBA" id="ARBA00022694"/>
    </source>
</evidence>
<keyword evidence="2 7" id="KW-0808">Transferase</keyword>
<feature type="binding site" evidence="5">
    <location>
        <position position="159"/>
    </location>
    <ligand>
        <name>S-adenosyl-L-methionine</name>
        <dbReference type="ChEBI" id="CHEBI:59789"/>
    </ligand>
</feature>
<dbReference type="EMBL" id="CP003378">
    <property type="protein sequence ID" value="AFZ71238.1"/>
    <property type="molecule type" value="Genomic_DNA"/>
</dbReference>
<evidence type="ECO:0000256" key="5">
    <source>
        <dbReference type="PIRSR" id="PIRSR017269-1"/>
    </source>
</evidence>
<dbReference type="SUPFAM" id="SSF53335">
    <property type="entry name" value="S-adenosyl-L-methionine-dependent methyltransferases"/>
    <property type="match status" value="1"/>
</dbReference>
<dbReference type="PIRSF" id="PIRSF017269">
    <property type="entry name" value="GCD14"/>
    <property type="match status" value="1"/>
</dbReference>
<feature type="binding site" evidence="5">
    <location>
        <position position="131"/>
    </location>
    <ligand>
        <name>S-adenosyl-L-methionine</name>
        <dbReference type="ChEBI" id="CHEBI:59789"/>
    </ligand>
</feature>
<keyword evidence="8" id="KW-1185">Reference proteome</keyword>
<dbReference type="InterPro" id="IPR014816">
    <property type="entry name" value="tRNA_MeTrfase_Gcd14"/>
</dbReference>
<dbReference type="InterPro" id="IPR049470">
    <property type="entry name" value="TRM61_C"/>
</dbReference>
<dbReference type="Gene3D" id="3.10.330.20">
    <property type="match status" value="1"/>
</dbReference>
<keyword evidence="4" id="KW-0819">tRNA processing</keyword>
<dbReference type="CDD" id="cd02440">
    <property type="entry name" value="AdoMet_MTases"/>
    <property type="match status" value="1"/>
</dbReference>
<dbReference type="HOGENOM" id="CLU_025402_0_1_2"/>
<evidence type="ECO:0000256" key="3">
    <source>
        <dbReference type="ARBA" id="ARBA00022691"/>
    </source>
</evidence>
<dbReference type="KEGG" id="clg:Calag_1540"/>
<evidence type="ECO:0000256" key="1">
    <source>
        <dbReference type="ARBA" id="ARBA00022603"/>
    </source>
</evidence>
<dbReference type="GO" id="GO:0160107">
    <property type="term" value="F:tRNA (adenine(58)-N1)-methyltransferase activity"/>
    <property type="evidence" value="ECO:0007669"/>
    <property type="project" value="InterPro"/>
</dbReference>
<dbReference type="Gene3D" id="3.40.50.150">
    <property type="entry name" value="Vaccinia Virus protein VP39"/>
    <property type="match status" value="1"/>
</dbReference>
<keyword evidence="3 5" id="KW-0949">S-adenosyl-L-methionine</keyword>
<feature type="domain" description="tRNA (adenine(58)-N(1))-methyltransferase catalytic subunit TRM61 C-terminal" evidence="6">
    <location>
        <begin position="70"/>
        <end position="238"/>
    </location>
</feature>
<evidence type="ECO:0000313" key="8">
    <source>
        <dbReference type="Proteomes" id="UP000010469"/>
    </source>
</evidence>
<dbReference type="PANTHER" id="PTHR12133:SF1">
    <property type="entry name" value="TRNA (ADENINE(58)-N(1))-METHYLTRANSFERASE, MITOCHONDRIAL"/>
    <property type="match status" value="1"/>
</dbReference>
<dbReference type="Proteomes" id="UP000010469">
    <property type="component" value="Chromosome"/>
</dbReference>
<dbReference type="InParanoid" id="L0ABG4"/>
<feature type="binding site" evidence="5">
    <location>
        <begin position="110"/>
        <end position="113"/>
    </location>
    <ligand>
        <name>S-adenosyl-L-methionine</name>
        <dbReference type="ChEBI" id="CHEBI:59789"/>
    </ligand>
</feature>
<dbReference type="GO" id="GO:0031515">
    <property type="term" value="C:tRNA (m1A) methyltransferase complex"/>
    <property type="evidence" value="ECO:0007669"/>
    <property type="project" value="InterPro"/>
</dbReference>
<evidence type="ECO:0000259" key="6">
    <source>
        <dbReference type="Pfam" id="PF08704"/>
    </source>
</evidence>
<dbReference type="InterPro" id="IPR029063">
    <property type="entry name" value="SAM-dependent_MTases_sf"/>
</dbReference>
<dbReference type="STRING" id="1056495.Calag_1540"/>
<dbReference type="OrthoDB" id="30774at2157"/>
<dbReference type="PANTHER" id="PTHR12133">
    <property type="entry name" value="TRNA (ADENINE(58)-N(1))-METHYLTRANSFERASE"/>
    <property type="match status" value="1"/>
</dbReference>
<protein>
    <submittedName>
        <fullName evidence="7">tRNA(1-methyladenosine) methyltransferase-like methyltransferase</fullName>
    </submittedName>
</protein>
<accession>L0ABG4</accession>
<organism evidence="7 8">
    <name type="scientific">Caldisphaera lagunensis (strain DSM 15908 / JCM 11604 / ANMR 0165 / IC-154)</name>
    <dbReference type="NCBI Taxonomy" id="1056495"/>
    <lineage>
        <taxon>Archaea</taxon>
        <taxon>Thermoproteota</taxon>
        <taxon>Thermoprotei</taxon>
        <taxon>Acidilobales</taxon>
        <taxon>Caldisphaeraceae</taxon>
        <taxon>Caldisphaera</taxon>
    </lineage>
</organism>
<evidence type="ECO:0000256" key="2">
    <source>
        <dbReference type="ARBA" id="ARBA00022679"/>
    </source>
</evidence>
<name>L0ABG4_CALLD</name>
<feature type="binding site" evidence="5">
    <location>
        <position position="175"/>
    </location>
    <ligand>
        <name>S-adenosyl-L-methionine</name>
        <dbReference type="ChEBI" id="CHEBI:59789"/>
    </ligand>
</feature>
<reference evidence="8" key="1">
    <citation type="submission" date="2012-03" db="EMBL/GenBank/DDBJ databases">
        <title>Complete genome of Caldisphaera lagunensis DSM 15908.</title>
        <authorList>
            <person name="Lucas S."/>
            <person name="Copeland A."/>
            <person name="Lapidus A."/>
            <person name="Glavina del Rio T."/>
            <person name="Dalin E."/>
            <person name="Tice H."/>
            <person name="Bruce D."/>
            <person name="Goodwin L."/>
            <person name="Pitluck S."/>
            <person name="Peters L."/>
            <person name="Mikhailova N."/>
            <person name="Teshima H."/>
            <person name="Kyrpides N."/>
            <person name="Mavromatis K."/>
            <person name="Ivanova N."/>
            <person name="Brettin T."/>
            <person name="Detter J.C."/>
            <person name="Han C."/>
            <person name="Larimer F."/>
            <person name="Land M."/>
            <person name="Hauser L."/>
            <person name="Markowitz V."/>
            <person name="Cheng J.-F."/>
            <person name="Hugenholtz P."/>
            <person name="Woyke T."/>
            <person name="Wu D."/>
            <person name="Spring S."/>
            <person name="Schroeder M."/>
            <person name="Brambilla E."/>
            <person name="Klenk H.-P."/>
            <person name="Eisen J.A."/>
        </authorList>
    </citation>
    <scope>NUCLEOTIDE SEQUENCE [LARGE SCALE GENOMIC DNA]</scope>
    <source>
        <strain evidence="8">DSM 15908 / JCM 11604 / IC-154</strain>
    </source>
</reference>
<sequence length="260" mass="29561">MPISEGQNVLVIADNNLGKRKLYLFKVSSKQSYSTFLGNIQGKDILDRNFGESIQLGKGRIYLIEPNLYDIIMYELKRKSQVIYPKDSGYIVSISGIRNGMKVLEAGIGSGFLTIEISRHICPNGKLYAYEIRQDMIEIAKKNLEKTNFTNCVIINNQDVREGVNEKDFDAAFLDMADPWNALNKIHDSLKISSPVIVFVPTVNQIEKLLSNVDINKYVIQEISELIKREWEPRKEAIRPTIRAIGHTGFIILLRTLKAI</sequence>
<dbReference type="Pfam" id="PF08704">
    <property type="entry name" value="GCD14"/>
    <property type="match status" value="1"/>
</dbReference>